<dbReference type="EMBL" id="DXFG01000207">
    <property type="protein sequence ID" value="HIX38130.1"/>
    <property type="molecule type" value="Genomic_DNA"/>
</dbReference>
<evidence type="ECO:0000256" key="1">
    <source>
        <dbReference type="SAM" id="MobiDB-lite"/>
    </source>
</evidence>
<proteinExistence type="predicted"/>
<reference evidence="3" key="2">
    <citation type="submission" date="2021-04" db="EMBL/GenBank/DDBJ databases">
        <authorList>
            <person name="Gilroy R."/>
        </authorList>
    </citation>
    <scope>NUCLEOTIDE SEQUENCE</scope>
    <source>
        <strain evidence="3">ChiHjej12B11-1927</strain>
    </source>
</reference>
<evidence type="ECO:0000313" key="4">
    <source>
        <dbReference type="Proteomes" id="UP000824230"/>
    </source>
</evidence>
<accession>A0A9D1VML4</accession>
<gene>
    <name evidence="3" type="ORF">H9738_09730</name>
</gene>
<dbReference type="Pfam" id="PF14238">
    <property type="entry name" value="DUF4340"/>
    <property type="match status" value="1"/>
</dbReference>
<feature type="region of interest" description="Disordered" evidence="1">
    <location>
        <begin position="268"/>
        <end position="291"/>
    </location>
</feature>
<protein>
    <submittedName>
        <fullName evidence="3">DUF4340 domain-containing protein</fullName>
    </submittedName>
</protein>
<feature type="domain" description="DUF4340" evidence="2">
    <location>
        <begin position="68"/>
        <end position="257"/>
    </location>
</feature>
<organism evidence="3 4">
    <name type="scientific">Candidatus Blautia pullistercoris</name>
    <dbReference type="NCBI Taxonomy" id="2838499"/>
    <lineage>
        <taxon>Bacteria</taxon>
        <taxon>Bacillati</taxon>
        <taxon>Bacillota</taxon>
        <taxon>Clostridia</taxon>
        <taxon>Lachnospirales</taxon>
        <taxon>Lachnospiraceae</taxon>
        <taxon>Blautia</taxon>
    </lineage>
</organism>
<evidence type="ECO:0000259" key="2">
    <source>
        <dbReference type="Pfam" id="PF14238"/>
    </source>
</evidence>
<name>A0A9D1VML4_9FIRM</name>
<evidence type="ECO:0000313" key="3">
    <source>
        <dbReference type="EMBL" id="HIX38130.1"/>
    </source>
</evidence>
<dbReference type="InterPro" id="IPR025641">
    <property type="entry name" value="DUF4340"/>
</dbReference>
<feature type="compositionally biased region" description="Acidic residues" evidence="1">
    <location>
        <begin position="270"/>
        <end position="291"/>
    </location>
</feature>
<dbReference type="AlphaFoldDB" id="A0A9D1VML4"/>
<reference evidence="3" key="1">
    <citation type="journal article" date="2021" name="PeerJ">
        <title>Extensive microbial diversity within the chicken gut microbiome revealed by metagenomics and culture.</title>
        <authorList>
            <person name="Gilroy R."/>
            <person name="Ravi A."/>
            <person name="Getino M."/>
            <person name="Pursley I."/>
            <person name="Horton D.L."/>
            <person name="Alikhan N.F."/>
            <person name="Baker D."/>
            <person name="Gharbi K."/>
            <person name="Hall N."/>
            <person name="Watson M."/>
            <person name="Adriaenssens E.M."/>
            <person name="Foster-Nyarko E."/>
            <person name="Jarju S."/>
            <person name="Secka A."/>
            <person name="Antonio M."/>
            <person name="Oren A."/>
            <person name="Chaudhuri R.R."/>
            <person name="La Ragione R."/>
            <person name="Hildebrand F."/>
            <person name="Pallen M.J."/>
        </authorList>
    </citation>
    <scope>NUCLEOTIDE SEQUENCE</scope>
    <source>
        <strain evidence="3">ChiHjej12B11-1927</strain>
    </source>
</reference>
<comment type="caution">
    <text evidence="3">The sequence shown here is derived from an EMBL/GenBank/DDBJ whole genome shotgun (WGS) entry which is preliminary data.</text>
</comment>
<sequence>MKRQKRMMILLGILAVCTAGTVAVSRIDFEEKMSETETAIIDIDSADITRLAWNYEEEVSFVRQDGEWQYEADEKMAVDQELLDEIAENLSQITSDKMVEEVQALSVYGLSEPSYSITVETEEETYEIQIGDETFSDGEIYISIGDDYVYLTDAELTDEIAYSLLDCVQKEEIPEMESISALTINNEETVDMVYKENSGYCYSDAYTYYLKENEAYRNLDNEKTESAFADLSEFSWEECADYYAEDSELASYGLEEPAAEVSIVYTPVQEEGEEEEAETSEDSAEQTEEEQEFSYQVGTANDTYYAKLTDSNIVYTISQEVYDAAVNASYEELKPDEVILLDWSTVDSIEIEFDGNVYAVEVENGGEEDAVYTFNDSEIEFGDILEQLSQITISEDQEAELSDNKEELALTFHRNTEENSTVELVFYQYNGSYCISVLNGEETNCVDRESVVDLKEAVNSVILDTNYEE</sequence>
<dbReference type="Proteomes" id="UP000824230">
    <property type="component" value="Unassembled WGS sequence"/>
</dbReference>